<dbReference type="PROSITE" id="PS51257">
    <property type="entry name" value="PROKAR_LIPOPROTEIN"/>
    <property type="match status" value="1"/>
</dbReference>
<evidence type="ECO:0000256" key="3">
    <source>
        <dbReference type="RuleBase" id="RU000393"/>
    </source>
</evidence>
<feature type="domain" description="Superoxide dismutase copper/zinc binding" evidence="6">
    <location>
        <begin position="95"/>
        <end position="233"/>
    </location>
</feature>
<keyword evidence="3" id="KW-0560">Oxidoreductase</keyword>
<comment type="function">
    <text evidence="2">Destroys radicals which are normally produced within the cells and which are toxic to biological systems. May play a role in favoring mycobacterial survival in phagocytes.</text>
</comment>
<dbReference type="EMBL" id="CP092365">
    <property type="protein sequence ID" value="ULN52411.1"/>
    <property type="molecule type" value="Genomic_DNA"/>
</dbReference>
<dbReference type="InterPro" id="IPR018152">
    <property type="entry name" value="SOD_Cu/Zn_BS"/>
</dbReference>
<dbReference type="Pfam" id="PF00080">
    <property type="entry name" value="Sod_Cu"/>
    <property type="match status" value="1"/>
</dbReference>
<dbReference type="RefSeq" id="WP_240170684.1">
    <property type="nucleotide sequence ID" value="NZ_CP092365.1"/>
</dbReference>
<feature type="chain" id="PRO_5047508287" description="Superoxide dismutase [Cu-Zn]" evidence="5">
    <location>
        <begin position="24"/>
        <end position="236"/>
    </location>
</feature>
<comment type="similarity">
    <text evidence="1 3">Belongs to the Cu-Zn superoxide dismutase family.</text>
</comment>
<reference evidence="7" key="1">
    <citation type="submission" date="2022-08" db="EMBL/GenBank/DDBJ databases">
        <title>Complete genome sequence of 14 non-tuberculosis mycobacteria type-strains.</title>
        <authorList>
            <person name="Igarashi Y."/>
            <person name="Osugi A."/>
            <person name="Mitarai S."/>
        </authorList>
    </citation>
    <scope>NUCLEOTIDE SEQUENCE</scope>
    <source>
        <strain evidence="7">DSM 45575</strain>
    </source>
</reference>
<protein>
    <recommendedName>
        <fullName evidence="3">Superoxide dismutase [Cu-Zn]</fullName>
        <ecNumber evidence="3">1.15.1.1</ecNumber>
    </recommendedName>
</protein>
<dbReference type="Gene3D" id="2.60.40.200">
    <property type="entry name" value="Superoxide dismutase, copper/zinc binding domain"/>
    <property type="match status" value="1"/>
</dbReference>
<comment type="catalytic activity">
    <reaction evidence="3">
        <text>2 superoxide + 2 H(+) = H2O2 + O2</text>
        <dbReference type="Rhea" id="RHEA:20696"/>
        <dbReference type="ChEBI" id="CHEBI:15378"/>
        <dbReference type="ChEBI" id="CHEBI:15379"/>
        <dbReference type="ChEBI" id="CHEBI:16240"/>
        <dbReference type="ChEBI" id="CHEBI:18421"/>
        <dbReference type="EC" id="1.15.1.1"/>
    </reaction>
</comment>
<organism evidence="7 8">
    <name type="scientific">Mycolicibacillus parakoreensis</name>
    <dbReference type="NCBI Taxonomy" id="1069221"/>
    <lineage>
        <taxon>Bacteria</taxon>
        <taxon>Bacillati</taxon>
        <taxon>Actinomycetota</taxon>
        <taxon>Actinomycetes</taxon>
        <taxon>Mycobacteriales</taxon>
        <taxon>Mycobacteriaceae</taxon>
        <taxon>Mycolicibacillus</taxon>
    </lineage>
</organism>
<name>A0ABY3U3R9_9MYCO</name>
<dbReference type="InterPro" id="IPR001424">
    <property type="entry name" value="SOD_Cu_Zn_dom"/>
</dbReference>
<feature type="region of interest" description="Disordered" evidence="4">
    <location>
        <begin position="120"/>
        <end position="153"/>
    </location>
</feature>
<keyword evidence="5" id="KW-0732">Signal</keyword>
<feature type="compositionally biased region" description="Polar residues" evidence="4">
    <location>
        <begin position="49"/>
        <end position="62"/>
    </location>
</feature>
<evidence type="ECO:0000313" key="7">
    <source>
        <dbReference type="EMBL" id="ULN52411.1"/>
    </source>
</evidence>
<dbReference type="PROSITE" id="PS00332">
    <property type="entry name" value="SOD_CU_ZN_2"/>
    <property type="match status" value="1"/>
</dbReference>
<evidence type="ECO:0000256" key="5">
    <source>
        <dbReference type="SAM" id="SignalP"/>
    </source>
</evidence>
<feature type="signal peptide" evidence="5">
    <location>
        <begin position="1"/>
        <end position="23"/>
    </location>
</feature>
<gene>
    <name evidence="7" type="ORF">MIU77_16475</name>
</gene>
<keyword evidence="8" id="KW-1185">Reference proteome</keyword>
<dbReference type="Proteomes" id="UP001055200">
    <property type="component" value="Chromosome"/>
</dbReference>
<evidence type="ECO:0000256" key="1">
    <source>
        <dbReference type="ARBA" id="ARBA00010457"/>
    </source>
</evidence>
<dbReference type="PANTHER" id="PTHR10003">
    <property type="entry name" value="SUPEROXIDE DISMUTASE CU-ZN -RELATED"/>
    <property type="match status" value="1"/>
</dbReference>
<accession>A0ABY3U3R9</accession>
<evidence type="ECO:0000256" key="4">
    <source>
        <dbReference type="SAM" id="MobiDB-lite"/>
    </source>
</evidence>
<evidence type="ECO:0000256" key="2">
    <source>
        <dbReference type="ARBA" id="ARBA00024900"/>
    </source>
</evidence>
<keyword evidence="3" id="KW-0862">Zinc</keyword>
<keyword evidence="3" id="KW-0479">Metal-binding</keyword>
<dbReference type="EC" id="1.15.1.1" evidence="3"/>
<dbReference type="InterPro" id="IPR036423">
    <property type="entry name" value="SOD-like_Cu/Zn_dom_sf"/>
</dbReference>
<feature type="region of interest" description="Disordered" evidence="4">
    <location>
        <begin position="32"/>
        <end position="66"/>
    </location>
</feature>
<comment type="cofactor">
    <cofactor evidence="3">
        <name>Cu cation</name>
        <dbReference type="ChEBI" id="CHEBI:23378"/>
    </cofactor>
    <text evidence="3">Binds 1 copper ion per subunit.</text>
</comment>
<sequence length="236" mass="24102">MLTSRRRPAVSRSAPTVALAALAAPVLLLSACSPNEPEAPGPGPAPSVWTGSPATAPESQDGTDSDTLRAQLSDVDGTPVATAEFDFTEGYVTVTIQTVEGSVLTPGFHGTHLHEVGKCEADSTAPTGGEPGAFLSAGGHFQAPGHHGHPQSGDLTALQVRSDGTGYLVTTTDAFNRDELLAGEGTAIIIHADDDNFAHIPSERYVQLDGTPGPDETTLKTGDAGQRVACGVINAG</sequence>
<comment type="cofactor">
    <cofactor evidence="3">
        <name>Zn(2+)</name>
        <dbReference type="ChEBI" id="CHEBI:29105"/>
    </cofactor>
    <text evidence="3">Binds 1 zinc ion per subunit.</text>
</comment>
<proteinExistence type="inferred from homology"/>
<dbReference type="InterPro" id="IPR024134">
    <property type="entry name" value="SOD_Cu/Zn_/chaperone"/>
</dbReference>
<evidence type="ECO:0000313" key="8">
    <source>
        <dbReference type="Proteomes" id="UP001055200"/>
    </source>
</evidence>
<keyword evidence="3" id="KW-0186">Copper</keyword>
<dbReference type="SUPFAM" id="SSF49329">
    <property type="entry name" value="Cu,Zn superoxide dismutase-like"/>
    <property type="match status" value="1"/>
</dbReference>
<dbReference type="NCBIfam" id="NF047631">
    <property type="entry name" value="SodCMycob"/>
    <property type="match status" value="1"/>
</dbReference>
<evidence type="ECO:0000259" key="6">
    <source>
        <dbReference type="Pfam" id="PF00080"/>
    </source>
</evidence>